<comment type="caution">
    <text evidence="1">The sequence shown here is derived from an EMBL/GenBank/DDBJ whole genome shotgun (WGS) entry which is preliminary data.</text>
</comment>
<dbReference type="Proteomes" id="UP001499987">
    <property type="component" value="Unassembled WGS sequence"/>
</dbReference>
<proteinExistence type="predicted"/>
<evidence type="ECO:0000313" key="2">
    <source>
        <dbReference type="Proteomes" id="UP001499987"/>
    </source>
</evidence>
<organism evidence="1 2">
    <name type="scientific">Kitasatospora arboriphila</name>
    <dbReference type="NCBI Taxonomy" id="258052"/>
    <lineage>
        <taxon>Bacteria</taxon>
        <taxon>Bacillati</taxon>
        <taxon>Actinomycetota</taxon>
        <taxon>Actinomycetes</taxon>
        <taxon>Kitasatosporales</taxon>
        <taxon>Streptomycetaceae</taxon>
        <taxon>Kitasatospora</taxon>
    </lineage>
</organism>
<dbReference type="EMBL" id="BAAALD010000100">
    <property type="protein sequence ID" value="GAA1116677.1"/>
    <property type="molecule type" value="Genomic_DNA"/>
</dbReference>
<sequence length="65" mass="7209">MTDLFREELGAQLTQARDDLAAAREAGDDDGVQAYRGRITSLLRIAARHGVELPHSPDEEEDEDD</sequence>
<gene>
    <name evidence="1" type="ORF">GCM10009663_66140</name>
</gene>
<reference evidence="1 2" key="1">
    <citation type="journal article" date="2019" name="Int. J. Syst. Evol. Microbiol.">
        <title>The Global Catalogue of Microorganisms (GCM) 10K type strain sequencing project: providing services to taxonomists for standard genome sequencing and annotation.</title>
        <authorList>
            <consortium name="The Broad Institute Genomics Platform"/>
            <consortium name="The Broad Institute Genome Sequencing Center for Infectious Disease"/>
            <person name="Wu L."/>
            <person name="Ma J."/>
        </authorList>
    </citation>
    <scope>NUCLEOTIDE SEQUENCE [LARGE SCALE GENOMIC DNA]</scope>
    <source>
        <strain evidence="1 2">JCM 13002</strain>
    </source>
</reference>
<keyword evidence="2" id="KW-1185">Reference proteome</keyword>
<evidence type="ECO:0000313" key="1">
    <source>
        <dbReference type="EMBL" id="GAA1116677.1"/>
    </source>
</evidence>
<name>A0ABN1U450_9ACTN</name>
<protein>
    <submittedName>
        <fullName evidence="1">Uncharacterized protein</fullName>
    </submittedName>
</protein>
<accession>A0ABN1U450</accession>
<dbReference type="RefSeq" id="WP_344627394.1">
    <property type="nucleotide sequence ID" value="NZ_BAAALD010000100.1"/>
</dbReference>